<gene>
    <name evidence="1" type="ORF">SAMN05216218_1533</name>
</gene>
<protein>
    <submittedName>
        <fullName evidence="1">Uncharacterized protein</fullName>
    </submittedName>
</protein>
<dbReference type="EMBL" id="FNBK01000053">
    <property type="protein sequence ID" value="SDG45981.1"/>
    <property type="molecule type" value="Genomic_DNA"/>
</dbReference>
<reference evidence="2" key="1">
    <citation type="submission" date="2016-10" db="EMBL/GenBank/DDBJ databases">
        <authorList>
            <person name="Varghese N."/>
            <person name="Submissions S."/>
        </authorList>
    </citation>
    <scope>NUCLEOTIDE SEQUENCE [LARGE SCALE GENOMIC DNA]</scope>
    <source>
        <strain evidence="2">IBRC-M 10760</strain>
    </source>
</reference>
<evidence type="ECO:0000313" key="1">
    <source>
        <dbReference type="EMBL" id="SDG45981.1"/>
    </source>
</evidence>
<name>A0A1G7UFC8_9EURY</name>
<sequence>MGLPDFVRDHDCRPATPDRIIVRTCDTVGTPFGDAANELLGTKRTE</sequence>
<proteinExistence type="predicted"/>
<accession>A0A1G7UFC8</accession>
<dbReference type="AlphaFoldDB" id="A0A1G7UFC8"/>
<dbReference type="Proteomes" id="UP000199076">
    <property type="component" value="Unassembled WGS sequence"/>
</dbReference>
<evidence type="ECO:0000313" key="2">
    <source>
        <dbReference type="Proteomes" id="UP000199076"/>
    </source>
</evidence>
<keyword evidence="2" id="KW-1185">Reference proteome</keyword>
<organism evidence="1 2">
    <name type="scientific">Halorientalis regularis</name>
    <dbReference type="NCBI Taxonomy" id="660518"/>
    <lineage>
        <taxon>Archaea</taxon>
        <taxon>Methanobacteriati</taxon>
        <taxon>Methanobacteriota</taxon>
        <taxon>Stenosarchaea group</taxon>
        <taxon>Halobacteria</taxon>
        <taxon>Halobacteriales</taxon>
        <taxon>Haloarculaceae</taxon>
        <taxon>Halorientalis</taxon>
    </lineage>
</organism>